<keyword evidence="1" id="KW-1133">Transmembrane helix</keyword>
<dbReference type="InterPro" id="IPR036259">
    <property type="entry name" value="MFS_trans_sf"/>
</dbReference>
<evidence type="ECO:0000256" key="1">
    <source>
        <dbReference type="SAM" id="Phobius"/>
    </source>
</evidence>
<protein>
    <submittedName>
        <fullName evidence="2">Monocarboxylate transporter</fullName>
    </submittedName>
</protein>
<name>A0A3L5TRQ8_MYTGA</name>
<dbReference type="GO" id="GO:0008028">
    <property type="term" value="F:monocarboxylic acid transmembrane transporter activity"/>
    <property type="evidence" value="ECO:0007669"/>
    <property type="project" value="TreeGrafter"/>
</dbReference>
<feature type="transmembrane region" description="Helical" evidence="1">
    <location>
        <begin position="23"/>
        <end position="43"/>
    </location>
</feature>
<keyword evidence="1" id="KW-0812">Transmembrane</keyword>
<proteinExistence type="predicted"/>
<keyword evidence="1" id="KW-0472">Membrane</keyword>
<dbReference type="Proteomes" id="UP000266721">
    <property type="component" value="Unassembled WGS sequence"/>
</dbReference>
<evidence type="ECO:0000313" key="3">
    <source>
        <dbReference type="Proteomes" id="UP000266721"/>
    </source>
</evidence>
<keyword evidence="3" id="KW-1185">Reference proteome</keyword>
<dbReference type="PANTHER" id="PTHR11360">
    <property type="entry name" value="MONOCARBOXYLATE TRANSPORTER"/>
    <property type="match status" value="1"/>
</dbReference>
<reference evidence="2 3" key="1">
    <citation type="journal article" date="2016" name="PLoS ONE">
        <title>A First Insight into the Genome of the Filter-Feeder Mussel Mytilus galloprovincialis.</title>
        <authorList>
            <person name="Murgarella M."/>
            <person name="Puiu D."/>
            <person name="Novoa B."/>
            <person name="Figueras A."/>
            <person name="Posada D."/>
            <person name="Canchaya C."/>
        </authorList>
    </citation>
    <scope>NUCLEOTIDE SEQUENCE [LARGE SCALE GENOMIC DNA]</scope>
    <source>
        <tissue evidence="2">Muscle</tissue>
    </source>
</reference>
<feature type="non-terminal residue" evidence="2">
    <location>
        <position position="241"/>
    </location>
</feature>
<feature type="non-terminal residue" evidence="2">
    <location>
        <position position="1"/>
    </location>
</feature>
<sequence length="241" mass="26990">IGFGLSAPPTVTIINFYFEKKRAFANGFLTASMGLSSLTYPFLYRKLIDHYGIHGAMLILGGLLLNICVGGSFFRQPSCFIRKTTKTNSPDSTKLLSDANYKRWLEDYTGNWKASFYTVGGLFIASSLCVLLEQKLVKAPQSEEMTIRTDNTTDVTTNNQNNTNNIHSDDILRTKMIADVKFEVCALYTETLPTDLLGGNPLLNHEEVEMGFQAGEVVLYILIPKQFPSYTKCRHQKFNVG</sequence>
<dbReference type="InterPro" id="IPR050327">
    <property type="entry name" value="Proton-linked_MCT"/>
</dbReference>
<dbReference type="SUPFAM" id="SSF103473">
    <property type="entry name" value="MFS general substrate transporter"/>
    <property type="match status" value="1"/>
</dbReference>
<gene>
    <name evidence="2" type="ORF">AM593_02074</name>
</gene>
<accession>A0A3L5TRQ8</accession>
<dbReference type="PANTHER" id="PTHR11360:SF284">
    <property type="entry name" value="EG:103B4.3 PROTEIN-RELATED"/>
    <property type="match status" value="1"/>
</dbReference>
<feature type="transmembrane region" description="Helical" evidence="1">
    <location>
        <begin position="55"/>
        <end position="74"/>
    </location>
</feature>
<dbReference type="Gene3D" id="1.20.1250.20">
    <property type="entry name" value="MFS general substrate transporter like domains"/>
    <property type="match status" value="1"/>
</dbReference>
<comment type="caution">
    <text evidence="2">The sequence shown here is derived from an EMBL/GenBank/DDBJ whole genome shotgun (WGS) entry which is preliminary data.</text>
</comment>
<dbReference type="AlphaFoldDB" id="A0A3L5TRQ8"/>
<evidence type="ECO:0000313" key="2">
    <source>
        <dbReference type="EMBL" id="OPL21554.1"/>
    </source>
</evidence>
<dbReference type="EMBL" id="KV590560">
    <property type="protein sequence ID" value="OPL21554.1"/>
    <property type="molecule type" value="Genomic_DNA"/>
</dbReference>
<organism evidence="2 3">
    <name type="scientific">Mytilus galloprovincialis</name>
    <name type="common">Mediterranean mussel</name>
    <dbReference type="NCBI Taxonomy" id="29158"/>
    <lineage>
        <taxon>Eukaryota</taxon>
        <taxon>Metazoa</taxon>
        <taxon>Spiralia</taxon>
        <taxon>Lophotrochozoa</taxon>
        <taxon>Mollusca</taxon>
        <taxon>Bivalvia</taxon>
        <taxon>Autobranchia</taxon>
        <taxon>Pteriomorphia</taxon>
        <taxon>Mytilida</taxon>
        <taxon>Mytiloidea</taxon>
        <taxon>Mytilidae</taxon>
        <taxon>Mytilinae</taxon>
        <taxon>Mytilus</taxon>
    </lineage>
</organism>